<evidence type="ECO:0000313" key="1">
    <source>
        <dbReference type="EMBL" id="VDK82246.1"/>
    </source>
</evidence>
<proteinExistence type="predicted"/>
<keyword evidence="2" id="KW-1185">Reference proteome</keyword>
<reference evidence="1 2" key="1">
    <citation type="submission" date="2018-11" db="EMBL/GenBank/DDBJ databases">
        <authorList>
            <consortium name="Pathogen Informatics"/>
        </authorList>
    </citation>
    <scope>NUCLEOTIDE SEQUENCE [LARGE SCALE GENOMIC DNA]</scope>
</reference>
<protein>
    <submittedName>
        <fullName evidence="1">Uncharacterized protein</fullName>
    </submittedName>
</protein>
<gene>
    <name evidence="1" type="ORF">CGOC_LOCUS7936</name>
</gene>
<dbReference type="Proteomes" id="UP000271889">
    <property type="component" value="Unassembled WGS sequence"/>
</dbReference>
<dbReference type="AlphaFoldDB" id="A0A3P6T2Y6"/>
<sequence>MQIIIKTLQIGGTGCPPPNQGGLRFQQQKFYTITPGSPPPPPPRKLYATFNLKTKNEGWVKDNNEIIKAACKM</sequence>
<evidence type="ECO:0000313" key="2">
    <source>
        <dbReference type="Proteomes" id="UP000271889"/>
    </source>
</evidence>
<dbReference type="EMBL" id="UYRV01028316">
    <property type="protein sequence ID" value="VDK82246.1"/>
    <property type="molecule type" value="Genomic_DNA"/>
</dbReference>
<organism evidence="1 2">
    <name type="scientific">Cylicostephanus goldi</name>
    <name type="common">Nematode worm</name>
    <dbReference type="NCBI Taxonomy" id="71465"/>
    <lineage>
        <taxon>Eukaryota</taxon>
        <taxon>Metazoa</taxon>
        <taxon>Ecdysozoa</taxon>
        <taxon>Nematoda</taxon>
        <taxon>Chromadorea</taxon>
        <taxon>Rhabditida</taxon>
        <taxon>Rhabditina</taxon>
        <taxon>Rhabditomorpha</taxon>
        <taxon>Strongyloidea</taxon>
        <taxon>Strongylidae</taxon>
        <taxon>Cylicostephanus</taxon>
    </lineage>
</organism>
<dbReference type="OrthoDB" id="5832592at2759"/>
<name>A0A3P6T2Y6_CYLGO</name>
<accession>A0A3P6T2Y6</accession>